<dbReference type="PIRSF" id="PIRSF037778">
    <property type="entry name" value="UCP037778_transp_RibU"/>
    <property type="match status" value="1"/>
</dbReference>
<dbReference type="Pfam" id="PF12822">
    <property type="entry name" value="ECF_trnsprt"/>
    <property type="match status" value="1"/>
</dbReference>
<evidence type="ECO:0000256" key="9">
    <source>
        <dbReference type="SAM" id="Phobius"/>
    </source>
</evidence>
<organism evidence="10 11">
    <name type="scientific">Peptostreptococcus russellii</name>
    <dbReference type="NCBI Taxonomy" id="215200"/>
    <lineage>
        <taxon>Bacteria</taxon>
        <taxon>Bacillati</taxon>
        <taxon>Bacillota</taxon>
        <taxon>Clostridia</taxon>
        <taxon>Peptostreptococcales</taxon>
        <taxon>Peptostreptococcaceae</taxon>
        <taxon>Peptostreptococcus</taxon>
    </lineage>
</organism>
<dbReference type="OrthoDB" id="9809216at2"/>
<evidence type="ECO:0000256" key="1">
    <source>
        <dbReference type="ARBA" id="ARBA00004651"/>
    </source>
</evidence>
<evidence type="ECO:0000256" key="7">
    <source>
        <dbReference type="ARBA" id="ARBA00023136"/>
    </source>
</evidence>
<dbReference type="GO" id="GO:0005886">
    <property type="term" value="C:plasma membrane"/>
    <property type="evidence" value="ECO:0007669"/>
    <property type="project" value="UniProtKB-SubCell"/>
</dbReference>
<keyword evidence="4 8" id="KW-1003">Cell membrane</keyword>
<dbReference type="EMBL" id="JYGE01000001">
    <property type="protein sequence ID" value="PSJ32214.1"/>
    <property type="molecule type" value="Genomic_DNA"/>
</dbReference>
<reference evidence="10" key="1">
    <citation type="thesis" date="2015" institute="Rutgers" country="The State University of New Jersey, 14 College Farm Rd., New Brunswick, NJ, USA">
        <title>Ammonia toxicity in bacteria and its implications for treatment of and resource recovery from highly nitrogenous organic wastes.</title>
        <authorList>
            <person name="Luther A.K."/>
        </authorList>
    </citation>
    <scope>NUCLEOTIDE SEQUENCE</scope>
    <source>
        <strain evidence="10">RT-10B</strain>
    </source>
</reference>
<evidence type="ECO:0000256" key="4">
    <source>
        <dbReference type="ARBA" id="ARBA00022475"/>
    </source>
</evidence>
<evidence type="ECO:0000256" key="8">
    <source>
        <dbReference type="PIRNR" id="PIRNR037778"/>
    </source>
</evidence>
<dbReference type="InterPro" id="IPR024529">
    <property type="entry name" value="ECF_trnsprt_substrate-spec"/>
</dbReference>
<keyword evidence="5 9" id="KW-0812">Transmembrane</keyword>
<comment type="caution">
    <text evidence="10">The sequence shown here is derived from an EMBL/GenBank/DDBJ whole genome shotgun (WGS) entry which is preliminary data.</text>
</comment>
<comment type="subcellular location">
    <subcellularLocation>
        <location evidence="1">Cell membrane</location>
        <topology evidence="1">Multi-pass membrane protein</topology>
    </subcellularLocation>
</comment>
<dbReference type="AlphaFoldDB" id="A0A2P7Q2M0"/>
<feature type="transmembrane region" description="Helical" evidence="9">
    <location>
        <begin position="171"/>
        <end position="195"/>
    </location>
</feature>
<dbReference type="PANTHER" id="PTHR38438">
    <property type="entry name" value="RIBOFLAVIN TRANSPORTER RIBU"/>
    <property type="match status" value="1"/>
</dbReference>
<feature type="transmembrane region" description="Helical" evidence="9">
    <location>
        <begin position="20"/>
        <end position="39"/>
    </location>
</feature>
<evidence type="ECO:0000256" key="6">
    <source>
        <dbReference type="ARBA" id="ARBA00022989"/>
    </source>
</evidence>
<dbReference type="Proteomes" id="UP000241434">
    <property type="component" value="Unassembled WGS sequence"/>
</dbReference>
<dbReference type="GO" id="GO:0032217">
    <property type="term" value="F:riboflavin transmembrane transporter activity"/>
    <property type="evidence" value="ECO:0007669"/>
    <property type="project" value="UniProtKB-UniRule"/>
</dbReference>
<dbReference type="Gene3D" id="1.10.1760.20">
    <property type="match status" value="1"/>
</dbReference>
<keyword evidence="7 8" id="KW-0472">Membrane</keyword>
<proteinExistence type="inferred from homology"/>
<feature type="transmembrane region" description="Helical" evidence="9">
    <location>
        <begin position="118"/>
        <end position="140"/>
    </location>
</feature>
<gene>
    <name evidence="10" type="ORF">UF10_00155</name>
</gene>
<keyword evidence="6 9" id="KW-1133">Transmembrane helix</keyword>
<evidence type="ECO:0000256" key="3">
    <source>
        <dbReference type="ARBA" id="ARBA00022448"/>
    </source>
</evidence>
<dbReference type="PANTHER" id="PTHR38438:SF1">
    <property type="entry name" value="RIBOFLAVIN TRANSPORTER RIBU"/>
    <property type="match status" value="1"/>
</dbReference>
<evidence type="ECO:0000256" key="2">
    <source>
        <dbReference type="ARBA" id="ARBA00005540"/>
    </source>
</evidence>
<protein>
    <recommendedName>
        <fullName evidence="8">Riboflavin transporter</fullName>
    </recommendedName>
</protein>
<comment type="function">
    <text evidence="8">Probably a riboflavin-binding protein that interacts with the energy-coupling factor (ECF) ABC-transporter complex.</text>
</comment>
<dbReference type="InterPro" id="IPR025720">
    <property type="entry name" value="RibU"/>
</dbReference>
<comment type="similarity">
    <text evidence="2 8">Belongs to the prokaryotic riboflavin transporter (P-RFT) (TC 2.A.87) family.</text>
</comment>
<keyword evidence="11" id="KW-1185">Reference proteome</keyword>
<name>A0A2P7Q2M0_9FIRM</name>
<evidence type="ECO:0000313" key="11">
    <source>
        <dbReference type="Proteomes" id="UP000241434"/>
    </source>
</evidence>
<keyword evidence="3 8" id="KW-0813">Transport</keyword>
<sequence>MEKVNVIRVRKKRLSTQSVVKVGLLSAVAFLLMFIEMPIPGLFPDFLKIDISDIPALIAGLALGPVAGICVEVVKNFLHTIVATTTGGVGELANIIVGSAFVVSTSFVYRRKMNMKNLVIGFVCGTISIVVVGSIVNYFIMLPFYGQLMGMDAIIGLGKAVNPKVHDLFTFVIWFIAPFNFIKGIMISLLSIPLYKKLEKIIKNQ</sequence>
<evidence type="ECO:0000313" key="10">
    <source>
        <dbReference type="EMBL" id="PSJ32214.1"/>
    </source>
</evidence>
<dbReference type="RefSeq" id="WP_106775851.1">
    <property type="nucleotide sequence ID" value="NZ_JBGGGQ010000002.1"/>
</dbReference>
<evidence type="ECO:0000256" key="5">
    <source>
        <dbReference type="ARBA" id="ARBA00022692"/>
    </source>
</evidence>
<accession>A0A2P7Q2M0</accession>